<protein>
    <submittedName>
        <fullName evidence="1">Uncharacterized protein</fullName>
    </submittedName>
</protein>
<comment type="caution">
    <text evidence="1">The sequence shown here is derived from an EMBL/GenBank/DDBJ whole genome shotgun (WGS) entry which is preliminary data.</text>
</comment>
<dbReference type="EMBL" id="LAZR01000498">
    <property type="protein sequence ID" value="KKN66537.1"/>
    <property type="molecule type" value="Genomic_DNA"/>
</dbReference>
<accession>A0A0F9SV63</accession>
<gene>
    <name evidence="1" type="ORF">LCGC14_0470710</name>
</gene>
<organism evidence="1">
    <name type="scientific">marine sediment metagenome</name>
    <dbReference type="NCBI Taxonomy" id="412755"/>
    <lineage>
        <taxon>unclassified sequences</taxon>
        <taxon>metagenomes</taxon>
        <taxon>ecological metagenomes</taxon>
    </lineage>
</organism>
<sequence>MADITNIVPPRVPFNDPRTGLISREWYRFFLSLFHSTGSGQDVGDQSILRNQVFGP</sequence>
<proteinExistence type="predicted"/>
<reference evidence="1" key="1">
    <citation type="journal article" date="2015" name="Nature">
        <title>Complex archaea that bridge the gap between prokaryotes and eukaryotes.</title>
        <authorList>
            <person name="Spang A."/>
            <person name="Saw J.H."/>
            <person name="Jorgensen S.L."/>
            <person name="Zaremba-Niedzwiedzka K."/>
            <person name="Martijn J."/>
            <person name="Lind A.E."/>
            <person name="van Eijk R."/>
            <person name="Schleper C."/>
            <person name="Guy L."/>
            <person name="Ettema T.J."/>
        </authorList>
    </citation>
    <scope>NUCLEOTIDE SEQUENCE</scope>
</reference>
<dbReference type="AlphaFoldDB" id="A0A0F9SV63"/>
<name>A0A0F9SV63_9ZZZZ</name>
<evidence type="ECO:0000313" key="1">
    <source>
        <dbReference type="EMBL" id="KKN66537.1"/>
    </source>
</evidence>